<dbReference type="EMBL" id="LSRS01000008">
    <property type="protein sequence ID" value="KAF1083878.1"/>
    <property type="molecule type" value="Genomic_DNA"/>
</dbReference>
<evidence type="ECO:0000313" key="2">
    <source>
        <dbReference type="EMBL" id="KAF1083878.1"/>
    </source>
</evidence>
<dbReference type="RefSeq" id="WP_161823074.1">
    <property type="nucleotide sequence ID" value="NZ_LSRS01000008.1"/>
</dbReference>
<dbReference type="Pfam" id="PF09946">
    <property type="entry name" value="DUF2178"/>
    <property type="match status" value="1"/>
</dbReference>
<comment type="caution">
    <text evidence="2">The sequence shown here is derived from an EMBL/GenBank/DDBJ whole genome shotgun (WGS) entry which is preliminary data.</text>
</comment>
<protein>
    <recommendedName>
        <fullName evidence="4">DUF2178 domain-containing protein</fullName>
    </recommendedName>
</protein>
<evidence type="ECO:0000256" key="1">
    <source>
        <dbReference type="SAM" id="Phobius"/>
    </source>
</evidence>
<accession>A0A9D3AXQ0</accession>
<gene>
    <name evidence="2" type="ORF">SPSYN_02790</name>
</gene>
<keyword evidence="1" id="KW-0472">Membrane</keyword>
<keyword evidence="1" id="KW-0812">Transmembrane</keyword>
<organism evidence="2 3">
    <name type="scientific">Sporotomaculum syntrophicum</name>
    <dbReference type="NCBI Taxonomy" id="182264"/>
    <lineage>
        <taxon>Bacteria</taxon>
        <taxon>Bacillati</taxon>
        <taxon>Bacillota</taxon>
        <taxon>Clostridia</taxon>
        <taxon>Eubacteriales</taxon>
        <taxon>Desulfallaceae</taxon>
        <taxon>Sporotomaculum</taxon>
    </lineage>
</organism>
<evidence type="ECO:0000313" key="3">
    <source>
        <dbReference type="Proteomes" id="UP000798488"/>
    </source>
</evidence>
<feature type="transmembrane region" description="Helical" evidence="1">
    <location>
        <begin position="110"/>
        <end position="128"/>
    </location>
</feature>
<keyword evidence="1" id="KW-1133">Transmembrane helix</keyword>
<proteinExistence type="predicted"/>
<reference evidence="2" key="1">
    <citation type="submission" date="2016-02" db="EMBL/GenBank/DDBJ databases">
        <title>Draft Genome Sequence of Sporotomaculum syntrophicum Strain FB, a Syntrophic Benzoate Degrader.</title>
        <authorList>
            <person name="Nobu M.K."/>
            <person name="Narihiro T."/>
            <person name="Qiu Y.-L."/>
            <person name="Ohashi A."/>
            <person name="Liu W.-T."/>
            <person name="Yuji S."/>
        </authorList>
    </citation>
    <scope>NUCLEOTIDE SEQUENCE</scope>
    <source>
        <strain evidence="2">FB</strain>
    </source>
</reference>
<dbReference type="OrthoDB" id="9935602at2"/>
<name>A0A9D3AXQ0_9FIRM</name>
<keyword evidence="3" id="KW-1185">Reference proteome</keyword>
<sequence length="132" mass="14728">MTTQARFKIGTGFQVVLLALGIWAVYLDKVGLGTGLIAATLAVFVVRNIKTKKIKEQQDQGLNPYDERVYYITRKAAYAACSTFLIASALFVLIGSIFGPEITVNPYNMLGMVIFVLVLLHIGFYYYFNSKE</sequence>
<feature type="transmembrane region" description="Helical" evidence="1">
    <location>
        <begin position="7"/>
        <end position="26"/>
    </location>
</feature>
<feature type="transmembrane region" description="Helical" evidence="1">
    <location>
        <begin position="32"/>
        <end position="49"/>
    </location>
</feature>
<dbReference type="Proteomes" id="UP000798488">
    <property type="component" value="Unassembled WGS sequence"/>
</dbReference>
<dbReference type="AlphaFoldDB" id="A0A9D3AXQ0"/>
<feature type="transmembrane region" description="Helical" evidence="1">
    <location>
        <begin position="76"/>
        <end position="98"/>
    </location>
</feature>
<dbReference type="InterPro" id="IPR019235">
    <property type="entry name" value="DUF2178_TM"/>
</dbReference>
<evidence type="ECO:0008006" key="4">
    <source>
        <dbReference type="Google" id="ProtNLM"/>
    </source>
</evidence>